<evidence type="ECO:0000256" key="1">
    <source>
        <dbReference type="SAM" id="Phobius"/>
    </source>
</evidence>
<dbReference type="Proteomes" id="UP001372338">
    <property type="component" value="Unassembled WGS sequence"/>
</dbReference>
<organism evidence="2 3">
    <name type="scientific">Crotalaria pallida</name>
    <name type="common">Smooth rattlebox</name>
    <name type="synonym">Crotalaria striata</name>
    <dbReference type="NCBI Taxonomy" id="3830"/>
    <lineage>
        <taxon>Eukaryota</taxon>
        <taxon>Viridiplantae</taxon>
        <taxon>Streptophyta</taxon>
        <taxon>Embryophyta</taxon>
        <taxon>Tracheophyta</taxon>
        <taxon>Spermatophyta</taxon>
        <taxon>Magnoliopsida</taxon>
        <taxon>eudicotyledons</taxon>
        <taxon>Gunneridae</taxon>
        <taxon>Pentapetalae</taxon>
        <taxon>rosids</taxon>
        <taxon>fabids</taxon>
        <taxon>Fabales</taxon>
        <taxon>Fabaceae</taxon>
        <taxon>Papilionoideae</taxon>
        <taxon>50 kb inversion clade</taxon>
        <taxon>genistoids sensu lato</taxon>
        <taxon>core genistoids</taxon>
        <taxon>Crotalarieae</taxon>
        <taxon>Crotalaria</taxon>
    </lineage>
</organism>
<reference evidence="2 3" key="1">
    <citation type="submission" date="2024-01" db="EMBL/GenBank/DDBJ databases">
        <title>The genomes of 5 underutilized Papilionoideae crops provide insights into root nodulation and disease resistanc.</title>
        <authorList>
            <person name="Yuan L."/>
        </authorList>
    </citation>
    <scope>NUCLEOTIDE SEQUENCE [LARGE SCALE GENOMIC DNA]</scope>
    <source>
        <strain evidence="2">ZHUSHIDOU_FW_LH</strain>
        <tissue evidence="2">Leaf</tissue>
    </source>
</reference>
<feature type="transmembrane region" description="Helical" evidence="1">
    <location>
        <begin position="20"/>
        <end position="44"/>
    </location>
</feature>
<sequence length="75" mass="8399">MYLNAPWNVLNFAELNSNIFVVLLVVIMGGLFDSIFVWGTELLLKERSCLPRNRKKLHAPGGMDLGEEGCCCPML</sequence>
<dbReference type="AlphaFoldDB" id="A0AAN9J1Z0"/>
<proteinExistence type="predicted"/>
<evidence type="ECO:0000313" key="3">
    <source>
        <dbReference type="Proteomes" id="UP001372338"/>
    </source>
</evidence>
<gene>
    <name evidence="2" type="ORF">RIF29_05376</name>
</gene>
<evidence type="ECO:0000313" key="2">
    <source>
        <dbReference type="EMBL" id="KAK7290742.1"/>
    </source>
</evidence>
<dbReference type="EMBL" id="JAYWIO010000001">
    <property type="protein sequence ID" value="KAK7290742.1"/>
    <property type="molecule type" value="Genomic_DNA"/>
</dbReference>
<keyword evidence="3" id="KW-1185">Reference proteome</keyword>
<keyword evidence="1" id="KW-1133">Transmembrane helix</keyword>
<comment type="caution">
    <text evidence="2">The sequence shown here is derived from an EMBL/GenBank/DDBJ whole genome shotgun (WGS) entry which is preliminary data.</text>
</comment>
<name>A0AAN9J1Z0_CROPI</name>
<keyword evidence="1" id="KW-0812">Transmembrane</keyword>
<protein>
    <submittedName>
        <fullName evidence="2">Uncharacterized protein</fullName>
    </submittedName>
</protein>
<accession>A0AAN9J1Z0</accession>
<keyword evidence="1" id="KW-0472">Membrane</keyword>